<keyword evidence="2" id="KW-0560">Oxidoreductase</keyword>
<dbReference type="InterPro" id="IPR003819">
    <property type="entry name" value="TauD/TfdA-like"/>
</dbReference>
<accession>A0ABS1ML29</accession>
<evidence type="ECO:0000256" key="1">
    <source>
        <dbReference type="ARBA" id="ARBA00001954"/>
    </source>
</evidence>
<comment type="caution">
    <text evidence="6">The sequence shown here is derived from an EMBL/GenBank/DDBJ whole genome shotgun (WGS) entry which is preliminary data.</text>
</comment>
<dbReference type="InterPro" id="IPR042098">
    <property type="entry name" value="TauD-like_sf"/>
</dbReference>
<gene>
    <name evidence="6" type="ORF">JK358_38745</name>
</gene>
<dbReference type="GO" id="GO:0051213">
    <property type="term" value="F:dioxygenase activity"/>
    <property type="evidence" value="ECO:0007669"/>
    <property type="project" value="UniProtKB-KW"/>
</dbReference>
<evidence type="ECO:0000256" key="2">
    <source>
        <dbReference type="ARBA" id="ARBA00023002"/>
    </source>
</evidence>
<comment type="cofactor">
    <cofactor evidence="1">
        <name>Fe(2+)</name>
        <dbReference type="ChEBI" id="CHEBI:29033"/>
    </cofactor>
</comment>
<keyword evidence="7" id="KW-1185">Reference proteome</keyword>
<keyword evidence="3" id="KW-0408">Iron</keyword>
<keyword evidence="6" id="KW-0223">Dioxygenase</keyword>
<dbReference type="PANTHER" id="PTHR10696:SF56">
    <property type="entry name" value="TAUD_TFDA-LIKE DOMAIN-CONTAINING PROTEIN"/>
    <property type="match status" value="1"/>
</dbReference>
<dbReference type="PANTHER" id="PTHR10696">
    <property type="entry name" value="GAMMA-BUTYROBETAINE HYDROXYLASE-RELATED"/>
    <property type="match status" value="1"/>
</dbReference>
<evidence type="ECO:0000259" key="5">
    <source>
        <dbReference type="Pfam" id="PF02668"/>
    </source>
</evidence>
<dbReference type="SUPFAM" id="SSF51197">
    <property type="entry name" value="Clavaminate synthase-like"/>
    <property type="match status" value="1"/>
</dbReference>
<keyword evidence="4" id="KW-0045">Antibiotic biosynthesis</keyword>
<dbReference type="EMBL" id="JAERRJ010000051">
    <property type="protein sequence ID" value="MBL1080349.1"/>
    <property type="molecule type" value="Genomic_DNA"/>
</dbReference>
<evidence type="ECO:0000256" key="4">
    <source>
        <dbReference type="ARBA" id="ARBA00023194"/>
    </source>
</evidence>
<proteinExistence type="predicted"/>
<evidence type="ECO:0000256" key="3">
    <source>
        <dbReference type="ARBA" id="ARBA00023004"/>
    </source>
</evidence>
<evidence type="ECO:0000313" key="7">
    <source>
        <dbReference type="Proteomes" id="UP000602198"/>
    </source>
</evidence>
<name>A0ABS1ML29_9NOCA</name>
<reference evidence="6 7" key="1">
    <citation type="submission" date="2021-01" db="EMBL/GenBank/DDBJ databases">
        <title>WGS of actinomycetes isolated from Thailand.</title>
        <authorList>
            <person name="Thawai C."/>
        </authorList>
    </citation>
    <scope>NUCLEOTIDE SEQUENCE [LARGE SCALE GENOMIC DNA]</scope>
    <source>
        <strain evidence="6 7">LPG 2</strain>
    </source>
</reference>
<evidence type="ECO:0000313" key="6">
    <source>
        <dbReference type="EMBL" id="MBL1080349.1"/>
    </source>
</evidence>
<protein>
    <submittedName>
        <fullName evidence="6">TauD/TfdA family dioxygenase</fullName>
    </submittedName>
</protein>
<organism evidence="6 7">
    <name type="scientific">Nocardia acididurans</name>
    <dbReference type="NCBI Taxonomy" id="2802282"/>
    <lineage>
        <taxon>Bacteria</taxon>
        <taxon>Bacillati</taxon>
        <taxon>Actinomycetota</taxon>
        <taxon>Actinomycetes</taxon>
        <taxon>Mycobacteriales</taxon>
        <taxon>Nocardiaceae</taxon>
        <taxon>Nocardia</taxon>
    </lineage>
</organism>
<feature type="domain" description="TauD/TfdA-like" evidence="5">
    <location>
        <begin position="57"/>
        <end position="309"/>
    </location>
</feature>
<dbReference type="InterPro" id="IPR050411">
    <property type="entry name" value="AlphaKG_dependent_hydroxylases"/>
</dbReference>
<dbReference type="RefSeq" id="WP_201958872.1">
    <property type="nucleotide sequence ID" value="NZ_JAERRJ010000051.1"/>
</dbReference>
<dbReference type="Pfam" id="PF02668">
    <property type="entry name" value="TauD"/>
    <property type="match status" value="1"/>
</dbReference>
<dbReference type="Gene3D" id="3.60.130.10">
    <property type="entry name" value="Clavaminate synthase-like"/>
    <property type="match status" value="1"/>
</dbReference>
<dbReference type="Proteomes" id="UP000602198">
    <property type="component" value="Unassembled WGS sequence"/>
</dbReference>
<sequence>MTAAASYQPIQSPAVWKGANLTDPAEWATVLTDAQRHEIADSARTAAAAGLTAATVSCEDLPLPTLTELLQEWARTLSLGRAFVLIRRFPHDLLTPEETELAYVGLGLHLGTPVSQNAAGDLLGHVRDERIPRTGPGVRLYTTNQRQDFHTDGSDLVGLLCLHSARTGGESRIASSSAVYNHILAERPDLIEVLRQPLHWDRNDEQSPGETPYFTLPAIHDVNGTPRIFYIGWYIRDAQRHPGVPPLTHQQLEAMQMLEDTANDPRFYLPMEFAPGDVQILNNAKILHSREAYTDHEDPARRRHLLRLWLTAHNFATVEDLLRGGIPPRQD</sequence>